<dbReference type="Proteomes" id="UP000193558">
    <property type="component" value="Unassembled WGS sequence"/>
</dbReference>
<comment type="caution">
    <text evidence="1">The sequence shown here is derived from an EMBL/GenBank/DDBJ whole genome shotgun (WGS) entry which is preliminary data.</text>
</comment>
<dbReference type="RefSeq" id="WP_084931087.1">
    <property type="nucleotide sequence ID" value="NZ_MLFR01000001.1"/>
</dbReference>
<accession>A0A1X1D4E2</accession>
<evidence type="ECO:0000313" key="1">
    <source>
        <dbReference type="EMBL" id="ORM71516.1"/>
    </source>
</evidence>
<gene>
    <name evidence="1" type="primary">chaB</name>
    <name evidence="1" type="ORF">HA51_00065</name>
</gene>
<reference evidence="1 2" key="1">
    <citation type="journal article" date="2017" name="Antonie Van Leeuwenhoek">
        <title>Phylogenomic resolution of the bacterial genus Pantoea and its relationship with Erwinia and Tatumella.</title>
        <authorList>
            <person name="Palmer M."/>
            <person name="Steenkamp E.T."/>
            <person name="Coetzee M.P."/>
            <person name="Chan W.Y."/>
            <person name="van Zyl E."/>
            <person name="De Maayer P."/>
            <person name="Coutinho T.A."/>
            <person name="Blom J."/>
            <person name="Smits T.H."/>
            <person name="Duffy B."/>
            <person name="Venter S.N."/>
        </authorList>
    </citation>
    <scope>NUCLEOTIDE SEQUENCE [LARGE SCALE GENOMIC DNA]</scope>
    <source>
        <strain evidence="1 2">LMG 26275</strain>
    </source>
</reference>
<evidence type="ECO:0000313" key="2">
    <source>
        <dbReference type="Proteomes" id="UP000193558"/>
    </source>
</evidence>
<dbReference type="EMBL" id="MLFR01000001">
    <property type="protein sequence ID" value="ORM71516.1"/>
    <property type="molecule type" value="Genomic_DNA"/>
</dbReference>
<dbReference type="OrthoDB" id="73307at2"/>
<dbReference type="SUPFAM" id="SSF140376">
    <property type="entry name" value="ChaB-like"/>
    <property type="match status" value="1"/>
</dbReference>
<dbReference type="Gene3D" id="1.10.1740.70">
    <property type="entry name" value="ChaB"/>
    <property type="match status" value="1"/>
</dbReference>
<organism evidence="1 2">
    <name type="scientific">Pantoea rwandensis</name>
    <dbReference type="NCBI Taxonomy" id="1076550"/>
    <lineage>
        <taxon>Bacteria</taxon>
        <taxon>Pseudomonadati</taxon>
        <taxon>Pseudomonadota</taxon>
        <taxon>Gammaproteobacteria</taxon>
        <taxon>Enterobacterales</taxon>
        <taxon>Erwiniaceae</taxon>
        <taxon>Pantoea</taxon>
    </lineage>
</organism>
<name>A0A1X1D4E2_9GAMM</name>
<dbReference type="InterPro" id="IPR009317">
    <property type="entry name" value="ChaB"/>
</dbReference>
<dbReference type="Pfam" id="PF06150">
    <property type="entry name" value="ChaB"/>
    <property type="match status" value="1"/>
</dbReference>
<protein>
    <submittedName>
        <fullName evidence="1">Cation transport regulator</fullName>
    </submittedName>
</protein>
<dbReference type="AlphaFoldDB" id="A0A1X1D4E2"/>
<dbReference type="InterPro" id="IPR037205">
    <property type="entry name" value="ChaB_sf"/>
</dbReference>
<proteinExistence type="predicted"/>
<dbReference type="NCBIfam" id="NF007136">
    <property type="entry name" value="PRK09582.1"/>
    <property type="match status" value="1"/>
</dbReference>
<sequence>MPYKSRDSLPDSVRHVLPAHAQDIYLEAFNSAWNEYKDKKDRKDDSSLEEVSHKVAWAAVKHTYEKGSDDKWHKKKS</sequence>